<evidence type="ECO:0008006" key="4">
    <source>
        <dbReference type="Google" id="ProtNLM"/>
    </source>
</evidence>
<dbReference type="OrthoDB" id="37447at2"/>
<feature type="transmembrane region" description="Helical" evidence="1">
    <location>
        <begin position="27"/>
        <end position="48"/>
    </location>
</feature>
<dbReference type="KEGG" id="bana:BARAN1_0912"/>
<organism evidence="2 3">
    <name type="scientific">Candidatus Bipolaricaulis anaerobius</name>
    <dbReference type="NCBI Taxonomy" id="2026885"/>
    <lineage>
        <taxon>Bacteria</taxon>
        <taxon>Candidatus Bipolaricaulota</taxon>
        <taxon>Candidatus Bipolaricaulia</taxon>
        <taxon>Candidatus Bipolaricaulales</taxon>
        <taxon>Candidatus Bipolaricaulaceae</taxon>
        <taxon>Candidatus Bipolaricaulis</taxon>
    </lineage>
</organism>
<protein>
    <recommendedName>
        <fullName evidence="4">DUF5317 domain-containing protein</fullName>
    </recommendedName>
</protein>
<feature type="transmembrane region" description="Helical" evidence="1">
    <location>
        <begin position="156"/>
        <end position="176"/>
    </location>
</feature>
<accession>A0A2X3KZL1</accession>
<feature type="transmembrane region" description="Helical" evidence="1">
    <location>
        <begin position="54"/>
        <end position="76"/>
    </location>
</feature>
<keyword evidence="3" id="KW-1185">Reference proteome</keyword>
<dbReference type="Pfam" id="PF17248">
    <property type="entry name" value="DUF5317"/>
    <property type="match status" value="1"/>
</dbReference>
<name>A0A2X3KZL1_9BACT</name>
<evidence type="ECO:0000313" key="2">
    <source>
        <dbReference type="EMBL" id="SQD92936.1"/>
    </source>
</evidence>
<dbReference type="EMBL" id="LS483254">
    <property type="protein sequence ID" value="SQD92936.1"/>
    <property type="molecule type" value="Genomic_DNA"/>
</dbReference>
<keyword evidence="1" id="KW-1133">Transmembrane helix</keyword>
<dbReference type="AlphaFoldDB" id="A0A2X3KZL1"/>
<keyword evidence="1" id="KW-0472">Membrane</keyword>
<proteinExistence type="predicted"/>
<evidence type="ECO:0000313" key="3">
    <source>
        <dbReference type="Proteomes" id="UP000249818"/>
    </source>
</evidence>
<dbReference type="RefSeq" id="WP_157959471.1">
    <property type="nucleotide sequence ID" value="NZ_LS483254.1"/>
</dbReference>
<dbReference type="Proteomes" id="UP000249818">
    <property type="component" value="Chromosome BARAN1"/>
</dbReference>
<feature type="transmembrane region" description="Helical" evidence="1">
    <location>
        <begin position="83"/>
        <end position="103"/>
    </location>
</feature>
<sequence>MPLLWAVGIGIVAGLIRRGNLANLGQLRLRAPWLILIALLIQVLIFPVGTRGPLIPGGTAYLHLVSYASLAAFIGLNRRYSEFLIMGVGLALNLIVVAANGGYMPASATALDRAGLSEVAAALQEGGRSGNTILMGEGTRLNFLGDFLYLPGGVPLASAFSIGDIVLGLGLAVLLARRMVNRARPNHQGTGSDPAPG</sequence>
<keyword evidence="1" id="KW-0812">Transmembrane</keyword>
<evidence type="ECO:0000256" key="1">
    <source>
        <dbReference type="SAM" id="Phobius"/>
    </source>
</evidence>
<gene>
    <name evidence="2" type="ORF">BARAN1_0912</name>
</gene>
<reference evidence="3" key="1">
    <citation type="submission" date="2018-05" db="EMBL/GenBank/DDBJ databases">
        <authorList>
            <person name="Hao L."/>
        </authorList>
    </citation>
    <scope>NUCLEOTIDE SEQUENCE [LARGE SCALE GENOMIC DNA]</scope>
</reference>
<dbReference type="InterPro" id="IPR035168">
    <property type="entry name" value="DUF5317"/>
</dbReference>